<dbReference type="SUPFAM" id="SSF82185">
    <property type="entry name" value="Histone H3 K4-specific methyltransferase SET7/9 N-terminal domain"/>
    <property type="match status" value="1"/>
</dbReference>
<protein>
    <submittedName>
        <fullName evidence="1">Uncharacterized protein</fullName>
    </submittedName>
</protein>
<name>A0ABU6IMS0_9FLAO</name>
<proteinExistence type="predicted"/>
<dbReference type="RefSeq" id="WP_326277194.1">
    <property type="nucleotide sequence ID" value="NZ_JAYKYV010000002.1"/>
</dbReference>
<evidence type="ECO:0000313" key="1">
    <source>
        <dbReference type="EMBL" id="MEC4264404.1"/>
    </source>
</evidence>
<keyword evidence="2" id="KW-1185">Reference proteome</keyword>
<comment type="caution">
    <text evidence="1">The sequence shown here is derived from an EMBL/GenBank/DDBJ whole genome shotgun (WGS) entry which is preliminary data.</text>
</comment>
<reference evidence="1 2" key="1">
    <citation type="submission" date="2024-01" db="EMBL/GenBank/DDBJ databases">
        <title>The strains designed SYSU M86414 and SYSU M84420 isolated from the marine sediment in San Sha City (Hainan Province, China).</title>
        <authorList>
            <person name="Guo D."/>
        </authorList>
    </citation>
    <scope>NUCLEOTIDE SEQUENCE [LARGE SCALE GENOMIC DNA]</scope>
    <source>
        <strain evidence="1 2">SYSU M84420</strain>
    </source>
</reference>
<accession>A0ABU6IMS0</accession>
<dbReference type="Gene3D" id="2.20.110.10">
    <property type="entry name" value="Histone H3 K4-specific methyltransferase SET7/9 N-terminal domain"/>
    <property type="match status" value="1"/>
</dbReference>
<organism evidence="1 2">
    <name type="scientific">Flagellimonas halotolerans</name>
    <dbReference type="NCBI Taxonomy" id="3112164"/>
    <lineage>
        <taxon>Bacteria</taxon>
        <taxon>Pseudomonadati</taxon>
        <taxon>Bacteroidota</taxon>
        <taxon>Flavobacteriia</taxon>
        <taxon>Flavobacteriales</taxon>
        <taxon>Flavobacteriaceae</taxon>
        <taxon>Flagellimonas</taxon>
    </lineage>
</organism>
<evidence type="ECO:0000313" key="2">
    <source>
        <dbReference type="Proteomes" id="UP001355298"/>
    </source>
</evidence>
<sequence length="64" mass="7155">MNGEATKPDNTAVFLSIEISRDQIYTGEWEDDKRSGTSKFYDAEGDVVAGGKWNDDKLVNVNKK</sequence>
<dbReference type="Proteomes" id="UP001355298">
    <property type="component" value="Unassembled WGS sequence"/>
</dbReference>
<gene>
    <name evidence="1" type="ORF">VOP03_03520</name>
</gene>
<dbReference type="EMBL" id="JAYMGW010000002">
    <property type="protein sequence ID" value="MEC4264404.1"/>
    <property type="molecule type" value="Genomic_DNA"/>
</dbReference>